<gene>
    <name evidence="1" type="ORF">ILYODFUR_025520</name>
</gene>
<sequence length="102" mass="11839">MLADVYMKSEAHKVMNGAQMDEELHCRSLGEVELKLSCRYGCFTQTEINKLLSPSSDPVLIQIYKVKINFLHKYDCVSMETPRYFHDNLSNLLWRCSSGREC</sequence>
<protein>
    <submittedName>
        <fullName evidence="1">Uncharacterized protein</fullName>
    </submittedName>
</protein>
<organism evidence="1 2">
    <name type="scientific">Ilyodon furcidens</name>
    <name type="common">goldbreast splitfin</name>
    <dbReference type="NCBI Taxonomy" id="33524"/>
    <lineage>
        <taxon>Eukaryota</taxon>
        <taxon>Metazoa</taxon>
        <taxon>Chordata</taxon>
        <taxon>Craniata</taxon>
        <taxon>Vertebrata</taxon>
        <taxon>Euteleostomi</taxon>
        <taxon>Actinopterygii</taxon>
        <taxon>Neopterygii</taxon>
        <taxon>Teleostei</taxon>
        <taxon>Neoteleostei</taxon>
        <taxon>Acanthomorphata</taxon>
        <taxon>Ovalentaria</taxon>
        <taxon>Atherinomorphae</taxon>
        <taxon>Cyprinodontiformes</taxon>
        <taxon>Goodeidae</taxon>
        <taxon>Ilyodon</taxon>
    </lineage>
</organism>
<comment type="caution">
    <text evidence="1">The sequence shown here is derived from an EMBL/GenBank/DDBJ whole genome shotgun (WGS) entry which is preliminary data.</text>
</comment>
<accession>A0ABV0V608</accession>
<dbReference type="Proteomes" id="UP001482620">
    <property type="component" value="Unassembled WGS sequence"/>
</dbReference>
<name>A0ABV0V608_9TELE</name>
<evidence type="ECO:0000313" key="2">
    <source>
        <dbReference type="Proteomes" id="UP001482620"/>
    </source>
</evidence>
<evidence type="ECO:0000313" key="1">
    <source>
        <dbReference type="EMBL" id="MEQ2252797.1"/>
    </source>
</evidence>
<keyword evidence="2" id="KW-1185">Reference proteome</keyword>
<reference evidence="1 2" key="1">
    <citation type="submission" date="2021-06" db="EMBL/GenBank/DDBJ databases">
        <authorList>
            <person name="Palmer J.M."/>
        </authorList>
    </citation>
    <scope>NUCLEOTIDE SEQUENCE [LARGE SCALE GENOMIC DNA]</scope>
    <source>
        <strain evidence="2">if_2019</strain>
        <tissue evidence="1">Muscle</tissue>
    </source>
</reference>
<proteinExistence type="predicted"/>
<dbReference type="EMBL" id="JAHRIQ010095811">
    <property type="protein sequence ID" value="MEQ2252797.1"/>
    <property type="molecule type" value="Genomic_DNA"/>
</dbReference>